<evidence type="ECO:0000313" key="3">
    <source>
        <dbReference type="Proteomes" id="UP000654993"/>
    </source>
</evidence>
<dbReference type="RefSeq" id="WP_200966185.1">
    <property type="nucleotide sequence ID" value="NZ_BMAQ01000008.1"/>
</dbReference>
<feature type="transmembrane region" description="Helical" evidence="1">
    <location>
        <begin position="265"/>
        <end position="287"/>
    </location>
</feature>
<protein>
    <recommendedName>
        <fullName evidence="4">Type II secretion system protein GspF domain-containing protein</fullName>
    </recommendedName>
</protein>
<feature type="transmembrane region" description="Helical" evidence="1">
    <location>
        <begin position="122"/>
        <end position="142"/>
    </location>
</feature>
<reference evidence="2" key="2">
    <citation type="journal article" date="2021" name="Data Brief">
        <title>Draft genome sequence data of the facultative, thermophilic, xylanolytic bacterium Paenibacillus sp. strain DA-C8.</title>
        <authorList>
            <person name="Chhe C."/>
            <person name="Uke A."/>
            <person name="Baramee S."/>
            <person name="Ungkulpasvich U."/>
            <person name="Tachaapaikoon C."/>
            <person name="Pason P."/>
            <person name="Waeonukul R."/>
            <person name="Ratanakhanokchai K."/>
            <person name="Kosugi A."/>
        </authorList>
    </citation>
    <scope>NUCLEOTIDE SEQUENCE</scope>
    <source>
        <strain evidence="2">DA-C8</strain>
    </source>
</reference>
<keyword evidence="1" id="KW-0472">Membrane</keyword>
<evidence type="ECO:0000256" key="1">
    <source>
        <dbReference type="SAM" id="Phobius"/>
    </source>
</evidence>
<feature type="transmembrane region" description="Helical" evidence="1">
    <location>
        <begin position="12"/>
        <end position="33"/>
    </location>
</feature>
<organism evidence="2 3">
    <name type="scientific">Insulibacter thermoxylanivorax</name>
    <dbReference type="NCBI Taxonomy" id="2749268"/>
    <lineage>
        <taxon>Bacteria</taxon>
        <taxon>Bacillati</taxon>
        <taxon>Bacillota</taxon>
        <taxon>Bacilli</taxon>
        <taxon>Bacillales</taxon>
        <taxon>Paenibacillaceae</taxon>
        <taxon>Insulibacter</taxon>
    </lineage>
</organism>
<comment type="caution">
    <text evidence="2">The sequence shown here is derived from an EMBL/GenBank/DDBJ whole genome shotgun (WGS) entry which is preliminary data.</text>
</comment>
<sequence length="298" mass="34856">MNEGYWHMWEAVVLVILFLAIYIAVSSLLLYLWPNRRIDPLRRIRLMLAQERKLRWYRRLRLLPKQSSQLEELRSLLTACGLQVDAADYAVVRRLLSAAVILVAAAAYLAWEQRWLAGSVLYIVWIIGGAAAALLACDQMILRGMRERRRARIVQDLQAISLQLLYYRQSSLNIHSQLQRCVPLAVHIRKEMQLLVNEWYEGSGEAIAKFRRRLSVEEADDFAETLNALRLHGSERYYDLLEERARSYKEKLALIREGRREAASYVLFLIAGIPILYTFLIFIYPWVAESRYLFSTLY</sequence>
<keyword evidence="1" id="KW-1133">Transmembrane helix</keyword>
<keyword evidence="3" id="KW-1185">Reference proteome</keyword>
<dbReference type="Proteomes" id="UP000654993">
    <property type="component" value="Unassembled WGS sequence"/>
</dbReference>
<reference evidence="2" key="1">
    <citation type="submission" date="2020-08" db="EMBL/GenBank/DDBJ databases">
        <authorList>
            <person name="Uke A."/>
            <person name="Chhe C."/>
            <person name="Baramee S."/>
            <person name="Kosugi A."/>
        </authorList>
    </citation>
    <scope>NUCLEOTIDE SEQUENCE</scope>
    <source>
        <strain evidence="2">DA-C8</strain>
    </source>
</reference>
<proteinExistence type="predicted"/>
<dbReference type="AlphaFoldDB" id="A0A916QG62"/>
<evidence type="ECO:0008006" key="4">
    <source>
        <dbReference type="Google" id="ProtNLM"/>
    </source>
</evidence>
<dbReference type="EMBL" id="BMAQ01000008">
    <property type="protein sequence ID" value="GFR37921.1"/>
    <property type="molecule type" value="Genomic_DNA"/>
</dbReference>
<gene>
    <name evidence="2" type="ORF">PRECH8_12170</name>
</gene>
<accession>A0A916QG62</accession>
<keyword evidence="1" id="KW-0812">Transmembrane</keyword>
<evidence type="ECO:0000313" key="2">
    <source>
        <dbReference type="EMBL" id="GFR37921.1"/>
    </source>
</evidence>
<name>A0A916QG62_9BACL</name>
<feature type="transmembrane region" description="Helical" evidence="1">
    <location>
        <begin position="91"/>
        <end position="110"/>
    </location>
</feature>